<comment type="cofactor">
    <cofactor evidence="1">
        <name>pyridoxal 5'-phosphate</name>
        <dbReference type="ChEBI" id="CHEBI:597326"/>
    </cofactor>
</comment>
<evidence type="ECO:0000256" key="4">
    <source>
        <dbReference type="ARBA" id="ARBA00011738"/>
    </source>
</evidence>
<dbReference type="PIRSF" id="PIRSF005572">
    <property type="entry name" value="NifS"/>
    <property type="match status" value="1"/>
</dbReference>
<dbReference type="GO" id="GO:0005829">
    <property type="term" value="C:cytosol"/>
    <property type="evidence" value="ECO:0007669"/>
    <property type="project" value="UniProtKB-SubCell"/>
</dbReference>
<keyword evidence="5" id="KW-0963">Cytoplasm</keyword>
<dbReference type="EMBL" id="JAZDUA010000217">
    <property type="protein sequence ID" value="KAK7863884.1"/>
    <property type="molecule type" value="Genomic_DNA"/>
</dbReference>
<sequence length="422" mass="46425">MSIYFDYNATTPLAPSVIEKIGEALRTKWGNPSSSYSIGINAKESIDEARAHVASMIQAKPEDIIFTSGGTEANNMVIFGILEYFKRFTDTVSSTKIPKNDNTGKPHVITTNVEHDAVILPLRYLERRGDIDLSIVPVASNGRISVEDVMSHVKQKTCLITVMHANNETGVIMPVVEIGRSLKKLNNERKSKGYVRILYHTDSAQAIGKITVDVNELHVDYLTIVGHKFYGPRIGALFVRGPASVSPIQPMFYGGGQERGWRPGTENTPMIVGLGEAARLVHDNLHSYQDHMLSIRTYLEEKLMETFGKDNIRFNCSSSDRLPNTSNISLVGNGLYGHVLLSKCQFLTASIGAACHKQNKPSGILLASGIQAEMAANAIRLSVGRDTTKGDVDSIVSDLLQAVTTVQKQHKETNYRNSHENN</sequence>
<comment type="function">
    <text evidence="9">Catalyzes the decomposition of L-selenocysteine to L-alanine and elemental selenium.</text>
</comment>
<evidence type="ECO:0000313" key="14">
    <source>
        <dbReference type="Proteomes" id="UP001378592"/>
    </source>
</evidence>
<evidence type="ECO:0000256" key="8">
    <source>
        <dbReference type="ARBA" id="ARBA00023239"/>
    </source>
</evidence>
<evidence type="ECO:0000256" key="9">
    <source>
        <dbReference type="ARBA" id="ARBA00037407"/>
    </source>
</evidence>
<evidence type="ECO:0000313" key="13">
    <source>
        <dbReference type="EMBL" id="KAK7863884.1"/>
    </source>
</evidence>
<name>A0AAN9VFE5_9ORTH</name>
<dbReference type="FunFam" id="3.90.1150.10:FF:000065">
    <property type="entry name" value="Selenocysteine lyase"/>
    <property type="match status" value="1"/>
</dbReference>
<dbReference type="InterPro" id="IPR000192">
    <property type="entry name" value="Aminotrans_V_dom"/>
</dbReference>
<reference evidence="13 14" key="1">
    <citation type="submission" date="2024-03" db="EMBL/GenBank/DDBJ databases">
        <title>The genome assembly and annotation of the cricket Gryllus longicercus Weissman &amp; Gray.</title>
        <authorList>
            <person name="Szrajer S."/>
            <person name="Gray D."/>
            <person name="Ylla G."/>
        </authorList>
    </citation>
    <scope>NUCLEOTIDE SEQUENCE [LARGE SCALE GENOMIC DNA]</scope>
    <source>
        <strain evidence="13">DAG 2021-001</strain>
        <tissue evidence="13">Whole body minus gut</tissue>
    </source>
</reference>
<evidence type="ECO:0000256" key="7">
    <source>
        <dbReference type="ARBA" id="ARBA00022898"/>
    </source>
</evidence>
<dbReference type="EC" id="4.4.1.16" evidence="10"/>
<feature type="domain" description="Aminotransferase class V" evidence="12">
    <location>
        <begin position="3"/>
        <end position="394"/>
    </location>
</feature>
<evidence type="ECO:0000259" key="12">
    <source>
        <dbReference type="Pfam" id="PF00266"/>
    </source>
</evidence>
<dbReference type="Gene3D" id="3.40.640.10">
    <property type="entry name" value="Type I PLP-dependent aspartate aminotransferase-like (Major domain)"/>
    <property type="match status" value="1"/>
</dbReference>
<dbReference type="Pfam" id="PF00266">
    <property type="entry name" value="Aminotran_5"/>
    <property type="match status" value="1"/>
</dbReference>
<proteinExistence type="inferred from homology"/>
<dbReference type="Gene3D" id="1.10.260.50">
    <property type="match status" value="1"/>
</dbReference>
<dbReference type="GO" id="GO:0016740">
    <property type="term" value="F:transferase activity"/>
    <property type="evidence" value="ECO:0007669"/>
    <property type="project" value="UniProtKB-KW"/>
</dbReference>
<dbReference type="InterPro" id="IPR015422">
    <property type="entry name" value="PyrdxlP-dep_Trfase_small"/>
</dbReference>
<evidence type="ECO:0000256" key="10">
    <source>
        <dbReference type="ARBA" id="ARBA00039054"/>
    </source>
</evidence>
<dbReference type="InterPro" id="IPR015424">
    <property type="entry name" value="PyrdxlP-dep_Trfase"/>
</dbReference>
<evidence type="ECO:0000256" key="6">
    <source>
        <dbReference type="ARBA" id="ARBA00022679"/>
    </source>
</evidence>
<dbReference type="Proteomes" id="UP001378592">
    <property type="component" value="Unassembled WGS sequence"/>
</dbReference>
<dbReference type="AlphaFoldDB" id="A0AAN9VFE5"/>
<gene>
    <name evidence="13" type="ORF">R5R35_007217</name>
</gene>
<evidence type="ECO:0000256" key="3">
    <source>
        <dbReference type="ARBA" id="ARBA00009236"/>
    </source>
</evidence>
<dbReference type="PANTHER" id="PTHR11601">
    <property type="entry name" value="CYSTEINE DESULFURYLASE FAMILY MEMBER"/>
    <property type="match status" value="1"/>
</dbReference>
<evidence type="ECO:0000256" key="5">
    <source>
        <dbReference type="ARBA" id="ARBA00022490"/>
    </source>
</evidence>
<dbReference type="FunFam" id="3.40.640.10:FF:000083">
    <property type="entry name" value="Selenocysteine lyase"/>
    <property type="match status" value="1"/>
</dbReference>
<evidence type="ECO:0000256" key="1">
    <source>
        <dbReference type="ARBA" id="ARBA00001933"/>
    </source>
</evidence>
<dbReference type="InterPro" id="IPR016454">
    <property type="entry name" value="Cysteine_dSase"/>
</dbReference>
<evidence type="ECO:0000256" key="11">
    <source>
        <dbReference type="ARBA" id="ARBA00040554"/>
    </source>
</evidence>
<comment type="subcellular location">
    <subcellularLocation>
        <location evidence="2">Cytoplasm</location>
        <location evidence="2">Cytosol</location>
    </subcellularLocation>
</comment>
<keyword evidence="6" id="KW-0808">Transferase</keyword>
<dbReference type="GO" id="GO:0009000">
    <property type="term" value="F:selenocysteine lyase activity"/>
    <property type="evidence" value="ECO:0007669"/>
    <property type="project" value="UniProtKB-EC"/>
</dbReference>
<dbReference type="PANTHER" id="PTHR11601:SF62">
    <property type="entry name" value="SELENOCYSTEINE LYASE"/>
    <property type="match status" value="1"/>
</dbReference>
<dbReference type="InterPro" id="IPR015421">
    <property type="entry name" value="PyrdxlP-dep_Trfase_major"/>
</dbReference>
<keyword evidence="8" id="KW-0456">Lyase</keyword>
<dbReference type="Gene3D" id="3.90.1150.10">
    <property type="entry name" value="Aspartate Aminotransferase, domain 1"/>
    <property type="match status" value="1"/>
</dbReference>
<keyword evidence="14" id="KW-1185">Reference proteome</keyword>
<dbReference type="SUPFAM" id="SSF53383">
    <property type="entry name" value="PLP-dependent transferases"/>
    <property type="match status" value="1"/>
</dbReference>
<comment type="caution">
    <text evidence="13">The sequence shown here is derived from an EMBL/GenBank/DDBJ whole genome shotgun (WGS) entry which is preliminary data.</text>
</comment>
<comment type="similarity">
    <text evidence="3">Belongs to the class-V pyridoxal-phosphate-dependent aminotransferase family.</text>
</comment>
<keyword evidence="7" id="KW-0663">Pyridoxal phosphate</keyword>
<protein>
    <recommendedName>
        <fullName evidence="11">Selenocysteine lyase</fullName>
        <ecNumber evidence="10">4.4.1.16</ecNumber>
    </recommendedName>
</protein>
<evidence type="ECO:0000256" key="2">
    <source>
        <dbReference type="ARBA" id="ARBA00004514"/>
    </source>
</evidence>
<organism evidence="13 14">
    <name type="scientific">Gryllus longicercus</name>
    <dbReference type="NCBI Taxonomy" id="2509291"/>
    <lineage>
        <taxon>Eukaryota</taxon>
        <taxon>Metazoa</taxon>
        <taxon>Ecdysozoa</taxon>
        <taxon>Arthropoda</taxon>
        <taxon>Hexapoda</taxon>
        <taxon>Insecta</taxon>
        <taxon>Pterygota</taxon>
        <taxon>Neoptera</taxon>
        <taxon>Polyneoptera</taxon>
        <taxon>Orthoptera</taxon>
        <taxon>Ensifera</taxon>
        <taxon>Gryllidea</taxon>
        <taxon>Grylloidea</taxon>
        <taxon>Gryllidae</taxon>
        <taxon>Gryllinae</taxon>
        <taxon>Gryllus</taxon>
    </lineage>
</organism>
<accession>A0AAN9VFE5</accession>
<comment type="subunit">
    <text evidence="4">Homodimer.</text>
</comment>